<keyword evidence="1" id="KW-0732">Signal</keyword>
<protein>
    <submittedName>
        <fullName evidence="2">Uncharacterized protein</fullName>
    </submittedName>
</protein>
<evidence type="ECO:0000256" key="1">
    <source>
        <dbReference type="SAM" id="SignalP"/>
    </source>
</evidence>
<name>A0A7S1KNV7_9EUKA</name>
<organism evidence="2">
    <name type="scientific">Percolomonas cosmopolitus</name>
    <dbReference type="NCBI Taxonomy" id="63605"/>
    <lineage>
        <taxon>Eukaryota</taxon>
        <taxon>Discoba</taxon>
        <taxon>Heterolobosea</taxon>
        <taxon>Tetramitia</taxon>
        <taxon>Eutetramitia</taxon>
        <taxon>Percolomonadidae</taxon>
        <taxon>Percolomonas</taxon>
    </lineage>
</organism>
<evidence type="ECO:0000313" key="2">
    <source>
        <dbReference type="EMBL" id="CAD9079297.1"/>
    </source>
</evidence>
<proteinExistence type="predicted"/>
<feature type="signal peptide" evidence="1">
    <location>
        <begin position="1"/>
        <end position="31"/>
    </location>
</feature>
<dbReference type="EMBL" id="HBGD01003064">
    <property type="protein sequence ID" value="CAD9079297.1"/>
    <property type="molecule type" value="Transcribed_RNA"/>
</dbReference>
<reference evidence="2" key="1">
    <citation type="submission" date="2021-01" db="EMBL/GenBank/DDBJ databases">
        <authorList>
            <person name="Corre E."/>
            <person name="Pelletier E."/>
            <person name="Niang G."/>
            <person name="Scheremetjew M."/>
            <person name="Finn R."/>
            <person name="Kale V."/>
            <person name="Holt S."/>
            <person name="Cochrane G."/>
            <person name="Meng A."/>
            <person name="Brown T."/>
            <person name="Cohen L."/>
        </authorList>
    </citation>
    <scope>NUCLEOTIDE SEQUENCE</scope>
    <source>
        <strain evidence="2">WS</strain>
    </source>
</reference>
<gene>
    <name evidence="2" type="ORF">PCOS0759_LOCUS2529</name>
</gene>
<dbReference type="AlphaFoldDB" id="A0A7S1KNV7"/>
<feature type="chain" id="PRO_5031111849" evidence="1">
    <location>
        <begin position="32"/>
        <end position="200"/>
    </location>
</feature>
<accession>A0A7S1KNV7</accession>
<sequence length="200" mass="23294">MPHHQKLLFFALVVLIATILTLSNSASLVAAAQHNVDNLAAPDLDETLRGLFDQYDKMGHYDDEIDLDENLEGYDADDDHLFRSKLTNLIKNKVKDWLRIPKEWPVDDDDVPRDDSAYKNDYFYYEDEETDGDYMDALLYLREQERLERESRENTDDFGMNHGVFDFAMDDRFLERPPAGALLGDYSEEIFSGFDKTEFL</sequence>